<dbReference type="KEGG" id="mpp:MICPUCDRAFT_54072"/>
<dbReference type="SUPFAM" id="SSF81606">
    <property type="entry name" value="PP2C-like"/>
    <property type="match status" value="1"/>
</dbReference>
<dbReference type="GeneID" id="9689703"/>
<name>C1N8G2_MICPC</name>
<dbReference type="RefSeq" id="XP_003064078.1">
    <property type="nucleotide sequence ID" value="XM_003064032.1"/>
</dbReference>
<dbReference type="AlphaFoldDB" id="C1N8G2"/>
<feature type="region of interest" description="Disordered" evidence="1">
    <location>
        <begin position="1"/>
        <end position="29"/>
    </location>
</feature>
<evidence type="ECO:0000313" key="3">
    <source>
        <dbReference type="Proteomes" id="UP000001876"/>
    </source>
</evidence>
<reference evidence="2 3" key="1">
    <citation type="journal article" date="2009" name="Science">
        <title>Green evolution and dynamic adaptations revealed by genomes of the marine picoeukaryotes Micromonas.</title>
        <authorList>
            <person name="Worden A.Z."/>
            <person name="Lee J.H."/>
            <person name="Mock T."/>
            <person name="Rouze P."/>
            <person name="Simmons M.P."/>
            <person name="Aerts A.L."/>
            <person name="Allen A.E."/>
            <person name="Cuvelier M.L."/>
            <person name="Derelle E."/>
            <person name="Everett M.V."/>
            <person name="Foulon E."/>
            <person name="Grimwood J."/>
            <person name="Gundlach H."/>
            <person name="Henrissat B."/>
            <person name="Napoli C."/>
            <person name="McDonald S.M."/>
            <person name="Parker M.S."/>
            <person name="Rombauts S."/>
            <person name="Salamov A."/>
            <person name="Von Dassow P."/>
            <person name="Badger J.H."/>
            <person name="Coutinho P.M."/>
            <person name="Demir E."/>
            <person name="Dubchak I."/>
            <person name="Gentemann C."/>
            <person name="Eikrem W."/>
            <person name="Gready J.E."/>
            <person name="John U."/>
            <person name="Lanier W."/>
            <person name="Lindquist E.A."/>
            <person name="Lucas S."/>
            <person name="Mayer K.F."/>
            <person name="Moreau H."/>
            <person name="Not F."/>
            <person name="Otillar R."/>
            <person name="Panaud O."/>
            <person name="Pangilinan J."/>
            <person name="Paulsen I."/>
            <person name="Piegu B."/>
            <person name="Poliakov A."/>
            <person name="Robbens S."/>
            <person name="Schmutz J."/>
            <person name="Toulza E."/>
            <person name="Wyss T."/>
            <person name="Zelensky A."/>
            <person name="Zhou K."/>
            <person name="Armbrust E.V."/>
            <person name="Bhattacharya D."/>
            <person name="Goodenough U.W."/>
            <person name="Van de Peer Y."/>
            <person name="Grigoriev I.V."/>
        </authorList>
    </citation>
    <scope>NUCLEOTIDE SEQUENCE [LARGE SCALE GENOMIC DNA]</scope>
    <source>
        <strain evidence="2 3">CCMP1545</strain>
    </source>
</reference>
<feature type="compositionally biased region" description="Gly residues" evidence="1">
    <location>
        <begin position="204"/>
        <end position="217"/>
    </location>
</feature>
<dbReference type="EMBL" id="GG663750">
    <property type="protein sequence ID" value="EEH51700.1"/>
    <property type="molecule type" value="Genomic_DNA"/>
</dbReference>
<dbReference type="Gene3D" id="3.60.40.10">
    <property type="entry name" value="PPM-type phosphatase domain"/>
    <property type="match status" value="1"/>
</dbReference>
<dbReference type="Proteomes" id="UP000001876">
    <property type="component" value="Unassembled WGS sequence"/>
</dbReference>
<feature type="compositionally biased region" description="Pro residues" evidence="1">
    <location>
        <begin position="123"/>
        <end position="133"/>
    </location>
</feature>
<evidence type="ECO:0000313" key="2">
    <source>
        <dbReference type="EMBL" id="EEH51700.1"/>
    </source>
</evidence>
<keyword evidence="3" id="KW-1185">Reference proteome</keyword>
<organism evidence="3">
    <name type="scientific">Micromonas pusilla (strain CCMP1545)</name>
    <name type="common">Picoplanktonic green alga</name>
    <dbReference type="NCBI Taxonomy" id="564608"/>
    <lineage>
        <taxon>Eukaryota</taxon>
        <taxon>Viridiplantae</taxon>
        <taxon>Chlorophyta</taxon>
        <taxon>Mamiellophyceae</taxon>
        <taxon>Mamiellales</taxon>
        <taxon>Mamiellaceae</taxon>
        <taxon>Micromonas</taxon>
    </lineage>
</organism>
<feature type="region of interest" description="Disordered" evidence="1">
    <location>
        <begin position="44"/>
        <end position="133"/>
    </location>
</feature>
<feature type="compositionally biased region" description="Low complexity" evidence="1">
    <location>
        <begin position="83"/>
        <end position="93"/>
    </location>
</feature>
<protein>
    <submittedName>
        <fullName evidence="2">Predicted protein</fullName>
    </submittedName>
</protein>
<evidence type="ECO:0000256" key="1">
    <source>
        <dbReference type="SAM" id="MobiDB-lite"/>
    </source>
</evidence>
<feature type="compositionally biased region" description="Basic residues" evidence="1">
    <location>
        <begin position="220"/>
        <end position="229"/>
    </location>
</feature>
<proteinExistence type="predicted"/>
<feature type="compositionally biased region" description="Gly residues" evidence="1">
    <location>
        <begin position="17"/>
        <end position="26"/>
    </location>
</feature>
<feature type="compositionally biased region" description="Acidic residues" evidence="1">
    <location>
        <begin position="63"/>
        <end position="74"/>
    </location>
</feature>
<gene>
    <name evidence="2" type="ORF">MICPUCDRAFT_54072</name>
</gene>
<sequence>MSSPSRCDAAPAVFGGTAEGGGGGKGKSVYATASLRGEDRYFAEPDVQSLTTRRRDAGKLVDETDADDDADAEFSGDLLGECNRASSPNRTSSPPRPPPSPAASSVAPPNPKHANISTLNPAALPPSRPPSLNPPSSGCFAVFDGHVSAKAAKFARRRILPTLLSHGADAPGSPLETSCVAAFHALEEDFRRSVASPFSRCLPSGGGGAASRKGGGASRKNLKNAKKKTTTTNPSGLTSDGVGGAQTTQKNLARNAHGGTTACVVFLQRRRGGVIPGYKGHHARRSDSVVAERVDLGAFSSSHRSPYDRVRVVHADP</sequence>
<accession>C1N8G2</accession>
<feature type="region of interest" description="Disordered" evidence="1">
    <location>
        <begin position="198"/>
        <end position="246"/>
    </location>
</feature>
<feature type="compositionally biased region" description="Basic and acidic residues" evidence="1">
    <location>
        <begin position="53"/>
        <end position="62"/>
    </location>
</feature>
<dbReference type="InterPro" id="IPR036457">
    <property type="entry name" value="PPM-type-like_dom_sf"/>
</dbReference>